<dbReference type="STRING" id="1367847.JCM7686_2560"/>
<evidence type="ECO:0000313" key="5">
    <source>
        <dbReference type="Proteomes" id="UP000015480"/>
    </source>
</evidence>
<evidence type="ECO:0000256" key="1">
    <source>
        <dbReference type="ARBA" id="ARBA00022801"/>
    </source>
</evidence>
<dbReference type="GO" id="GO:0016787">
    <property type="term" value="F:hydrolase activity"/>
    <property type="evidence" value="ECO:0007669"/>
    <property type="project" value="UniProtKB-UniRule"/>
</dbReference>
<dbReference type="SMART" id="SM00849">
    <property type="entry name" value="Lactamase_B"/>
    <property type="match status" value="1"/>
</dbReference>
<organism evidence="4 5">
    <name type="scientific">Paracoccus aminophilus JCM 7686</name>
    <dbReference type="NCBI Taxonomy" id="1367847"/>
    <lineage>
        <taxon>Bacteria</taxon>
        <taxon>Pseudomonadati</taxon>
        <taxon>Pseudomonadota</taxon>
        <taxon>Alphaproteobacteria</taxon>
        <taxon>Rhodobacterales</taxon>
        <taxon>Paracoccaceae</taxon>
        <taxon>Paracoccus</taxon>
    </lineage>
</organism>
<feature type="domain" description="Metallo-beta-lactamase" evidence="3">
    <location>
        <begin position="70"/>
        <end position="259"/>
    </location>
</feature>
<evidence type="ECO:0000259" key="3">
    <source>
        <dbReference type="SMART" id="SM00849"/>
    </source>
</evidence>
<dbReference type="HAMAP" id="MF_00457">
    <property type="entry name" value="UPF0173"/>
    <property type="match status" value="1"/>
</dbReference>
<evidence type="ECO:0000313" key="4">
    <source>
        <dbReference type="EMBL" id="AGT09628.1"/>
    </source>
</evidence>
<name>S5YDU3_PARAH</name>
<proteinExistence type="inferred from homology"/>
<dbReference type="InterPro" id="IPR050114">
    <property type="entry name" value="UPF0173_UPF0282_UlaG_hydrolase"/>
</dbReference>
<dbReference type="PANTHER" id="PTHR43546">
    <property type="entry name" value="UPF0173 METAL-DEPENDENT HYDROLASE MJ1163-RELATED"/>
    <property type="match status" value="1"/>
</dbReference>
<reference evidence="4 5" key="1">
    <citation type="journal article" date="2014" name="BMC Genomics">
        <title>Architecture and functions of a multipartite genome of the methylotrophic bacterium Paracoccus aminophilus JCM 7686, containing primary and secondary chromids.</title>
        <authorList>
            <person name="Dziewit L."/>
            <person name="Czarnecki J."/>
            <person name="Wibberg D."/>
            <person name="Radlinska M."/>
            <person name="Mrozek P."/>
            <person name="Szymczak M."/>
            <person name="Schluter A."/>
            <person name="Puhler A."/>
            <person name="Bartosik D."/>
        </authorList>
    </citation>
    <scope>NUCLEOTIDE SEQUENCE [LARGE SCALE GENOMIC DNA]</scope>
    <source>
        <strain evidence="4">JCM 7686</strain>
    </source>
</reference>
<protein>
    <recommendedName>
        <fullName evidence="2">UPF0173 metal-dependent hydrolase JCM7686_2560</fullName>
    </recommendedName>
</protein>
<dbReference type="KEGG" id="pami:JCM7686_2560"/>
<accession>S5YDU3</accession>
<dbReference type="InterPro" id="IPR001279">
    <property type="entry name" value="Metallo-B-lactamas"/>
</dbReference>
<dbReference type="PANTHER" id="PTHR43546:SF3">
    <property type="entry name" value="UPF0173 METAL-DEPENDENT HYDROLASE MJ1163"/>
    <property type="match status" value="1"/>
</dbReference>
<dbReference type="SUPFAM" id="SSF56281">
    <property type="entry name" value="Metallo-hydrolase/oxidoreductase"/>
    <property type="match status" value="1"/>
</dbReference>
<keyword evidence="1 2" id="KW-0378">Hydrolase</keyword>
<dbReference type="InterPro" id="IPR036866">
    <property type="entry name" value="RibonucZ/Hydroxyglut_hydro"/>
</dbReference>
<dbReference type="eggNOG" id="COG2220">
    <property type="taxonomic scope" value="Bacteria"/>
</dbReference>
<dbReference type="Gene3D" id="3.60.15.10">
    <property type="entry name" value="Ribonuclease Z/Hydroxyacylglutathione hydrolase-like"/>
    <property type="match status" value="1"/>
</dbReference>
<gene>
    <name evidence="4" type="ORF">JCM7686_2560</name>
</gene>
<comment type="similarity">
    <text evidence="2">Belongs to the UPF0173 family.</text>
</comment>
<keyword evidence="5" id="KW-1185">Reference proteome</keyword>
<dbReference type="NCBIfam" id="NF001911">
    <property type="entry name" value="PRK00685.1"/>
    <property type="match status" value="1"/>
</dbReference>
<dbReference type="Pfam" id="PF12706">
    <property type="entry name" value="Lactamase_B_2"/>
    <property type="match status" value="1"/>
</dbReference>
<dbReference type="HOGENOM" id="CLU_070010_4_0_5"/>
<dbReference type="Proteomes" id="UP000015480">
    <property type="component" value="Chromosome"/>
</dbReference>
<dbReference type="InterPro" id="IPR022877">
    <property type="entry name" value="UPF0173"/>
</dbReference>
<sequence>MGIPFAWRRFTCAGLSGQAACGDAPAGWIPPVFAPRQGDLGVILPPPRPRAKMGASPIRGQPKMKLTWLGHSSFRLEIEDAVILIDPWISQNPAFPHDRRAEAIAGATHILITHGHGDHASDTIALAKELDIPAVGIYDLISFWQAHHGIRGVGFNKGGTVDLGGAKVTMVNASHSSSLDGSNGPIYAGHESGYMIAGDGHVIYVSGDTDIMADMGWMGEYHRPDIGILCAGGHFTMDMERAAWAAKKYFDFKTVIPCHYKTFPFLAQSAAPMIEALPGVEVIEPEVMVPISL</sequence>
<evidence type="ECO:0000256" key="2">
    <source>
        <dbReference type="HAMAP-Rule" id="MF_00457"/>
    </source>
</evidence>
<dbReference type="AlphaFoldDB" id="S5YDU3"/>
<dbReference type="EMBL" id="CP006650">
    <property type="protein sequence ID" value="AGT09628.1"/>
    <property type="molecule type" value="Genomic_DNA"/>
</dbReference>
<dbReference type="PATRIC" id="fig|1367847.3.peg.2565"/>